<evidence type="ECO:0000256" key="5">
    <source>
        <dbReference type="ARBA" id="ARBA00022729"/>
    </source>
</evidence>
<evidence type="ECO:0000256" key="7">
    <source>
        <dbReference type="ARBA" id="ARBA00023180"/>
    </source>
</evidence>
<keyword evidence="5 10" id="KW-0732">Signal</keyword>
<keyword evidence="3" id="KW-1003">Cell membrane</keyword>
<feature type="signal peptide" evidence="10">
    <location>
        <begin position="1"/>
        <end position="29"/>
    </location>
</feature>
<evidence type="ECO:0000313" key="12">
    <source>
        <dbReference type="Proteomes" id="UP000087766"/>
    </source>
</evidence>
<dbReference type="KEGG" id="vra:106756695"/>
<dbReference type="PANTHER" id="PTHR33044">
    <property type="entry name" value="BIFUNCTIONAL INHIBITOR/LIPID-TRANSFER PROTEIN/SEED STORAGE 2S ALBUMIN SUPERFAMILY PROTEIN-RELATED"/>
    <property type="match status" value="1"/>
</dbReference>
<dbReference type="OrthoDB" id="1925812at2759"/>
<dbReference type="SMART" id="SM00499">
    <property type="entry name" value="AAI"/>
    <property type="match status" value="1"/>
</dbReference>
<dbReference type="InterPro" id="IPR043325">
    <property type="entry name" value="LTSS"/>
</dbReference>
<keyword evidence="4" id="KW-0336">GPI-anchor</keyword>
<keyword evidence="12" id="KW-1185">Reference proteome</keyword>
<accession>A0A1S3TLT2</accession>
<evidence type="ECO:0000256" key="6">
    <source>
        <dbReference type="ARBA" id="ARBA00023157"/>
    </source>
</evidence>
<dbReference type="InterPro" id="IPR016140">
    <property type="entry name" value="Bifunc_inhib/LTP/seed_store"/>
</dbReference>
<evidence type="ECO:0000256" key="1">
    <source>
        <dbReference type="ARBA" id="ARBA00004609"/>
    </source>
</evidence>
<sequence length="175" mass="18659">MKKMASNIGPLSFLFMIMFFSSYVHVGLCQTALDQLLPGLGQGNFLQNAQCMQKLAPCQTYLKSQTEPPPETCCAPLKELHDSQSPCLCNIVNKPSLLQSVGVSKDDLLKLPQACSIDVDFSSCNGTGGSQGEDSVPDTDIAETSSTKTITPYGISSLGVTGFVALFTALVFSSY</sequence>
<dbReference type="Gene3D" id="1.10.110.10">
    <property type="entry name" value="Plant lipid-transfer and hydrophobic proteins"/>
    <property type="match status" value="1"/>
</dbReference>
<evidence type="ECO:0000256" key="10">
    <source>
        <dbReference type="SAM" id="SignalP"/>
    </source>
</evidence>
<dbReference type="GeneID" id="106756695"/>
<keyword evidence="6" id="KW-1015">Disulfide bond</keyword>
<evidence type="ECO:0000256" key="4">
    <source>
        <dbReference type="ARBA" id="ARBA00022622"/>
    </source>
</evidence>
<feature type="domain" description="Bifunctional inhibitor/plant lipid transfer protein/seed storage helical" evidence="11">
    <location>
        <begin position="51"/>
        <end position="124"/>
    </location>
</feature>
<dbReference type="InterPro" id="IPR036312">
    <property type="entry name" value="Bifun_inhib/LTP/seed_sf"/>
</dbReference>
<evidence type="ECO:0000256" key="9">
    <source>
        <dbReference type="SAM" id="Phobius"/>
    </source>
</evidence>
<evidence type="ECO:0000256" key="3">
    <source>
        <dbReference type="ARBA" id="ARBA00022475"/>
    </source>
</evidence>
<keyword evidence="7" id="KW-0325">Glycoprotein</keyword>
<evidence type="ECO:0000313" key="13">
    <source>
        <dbReference type="RefSeq" id="XP_014494716.2"/>
    </source>
</evidence>
<dbReference type="Pfam" id="PF14368">
    <property type="entry name" value="LTP_2"/>
    <property type="match status" value="1"/>
</dbReference>
<dbReference type="GO" id="GO:0005886">
    <property type="term" value="C:plasma membrane"/>
    <property type="evidence" value="ECO:0007669"/>
    <property type="project" value="UniProtKB-SubCell"/>
</dbReference>
<feature type="chain" id="PRO_5018321420" evidence="10">
    <location>
        <begin position="30"/>
        <end position="175"/>
    </location>
</feature>
<keyword evidence="9" id="KW-0472">Membrane</keyword>
<comment type="subcellular location">
    <subcellularLocation>
        <location evidence="1">Cell membrane</location>
        <topology evidence="1">Lipid-anchor</topology>
        <topology evidence="1">GPI-anchor</topology>
    </subcellularLocation>
</comment>
<evidence type="ECO:0000256" key="2">
    <source>
        <dbReference type="ARBA" id="ARBA00009748"/>
    </source>
</evidence>
<reference evidence="12" key="1">
    <citation type="journal article" date="2014" name="Nat. Commun.">
        <title>Genome sequence of mungbean and insights into evolution within Vigna species.</title>
        <authorList>
            <person name="Kang Y.J."/>
            <person name="Kim S.K."/>
            <person name="Kim M.Y."/>
            <person name="Lestari P."/>
            <person name="Kim K.H."/>
            <person name="Ha B.K."/>
            <person name="Jun T.H."/>
            <person name="Hwang W.J."/>
            <person name="Lee T."/>
            <person name="Lee J."/>
            <person name="Shim S."/>
            <person name="Yoon M.Y."/>
            <person name="Jang Y.E."/>
            <person name="Han K.S."/>
            <person name="Taeprayoon P."/>
            <person name="Yoon N."/>
            <person name="Somta P."/>
            <person name="Tanya P."/>
            <person name="Kim K.S."/>
            <person name="Gwag J.G."/>
            <person name="Moon J.K."/>
            <person name="Lee Y.H."/>
            <person name="Park B.S."/>
            <person name="Bombarely A."/>
            <person name="Doyle J.J."/>
            <person name="Jackson S.A."/>
            <person name="Schafleitner R."/>
            <person name="Srinives P."/>
            <person name="Varshney R.K."/>
            <person name="Lee S.H."/>
        </authorList>
    </citation>
    <scope>NUCLEOTIDE SEQUENCE [LARGE SCALE GENOMIC DNA]</scope>
    <source>
        <strain evidence="12">cv. VC1973A</strain>
    </source>
</reference>
<gene>
    <name evidence="13" type="primary">LOC106756695</name>
</gene>
<keyword evidence="9" id="KW-0812">Transmembrane</keyword>
<dbReference type="CDD" id="cd00010">
    <property type="entry name" value="AAI_LTSS"/>
    <property type="match status" value="1"/>
</dbReference>
<evidence type="ECO:0000259" key="11">
    <source>
        <dbReference type="SMART" id="SM00499"/>
    </source>
</evidence>
<keyword evidence="8" id="KW-0449">Lipoprotein</keyword>
<feature type="transmembrane region" description="Helical" evidence="9">
    <location>
        <begin position="153"/>
        <end position="172"/>
    </location>
</feature>
<keyword evidence="9" id="KW-1133">Transmembrane helix</keyword>
<protein>
    <submittedName>
        <fullName evidence="13">Lipid transfer-like protein VAS</fullName>
    </submittedName>
</protein>
<proteinExistence type="inferred from homology"/>
<dbReference type="GO" id="GO:0098552">
    <property type="term" value="C:side of membrane"/>
    <property type="evidence" value="ECO:0007669"/>
    <property type="project" value="UniProtKB-KW"/>
</dbReference>
<dbReference type="Gramene" id="Vradi01g05260.1">
    <property type="protein sequence ID" value="Vradi01g05260.1"/>
    <property type="gene ID" value="Vradi01g05260"/>
</dbReference>
<evidence type="ECO:0000256" key="8">
    <source>
        <dbReference type="ARBA" id="ARBA00023288"/>
    </source>
</evidence>
<reference evidence="13" key="2">
    <citation type="submission" date="2025-08" db="UniProtKB">
        <authorList>
            <consortium name="RefSeq"/>
        </authorList>
    </citation>
    <scope>IDENTIFICATION</scope>
    <source>
        <tissue evidence="13">Leaf</tissue>
    </source>
</reference>
<organism evidence="12 13">
    <name type="scientific">Vigna radiata var. radiata</name>
    <name type="common">Mung bean</name>
    <name type="synonym">Phaseolus aureus</name>
    <dbReference type="NCBI Taxonomy" id="3916"/>
    <lineage>
        <taxon>Eukaryota</taxon>
        <taxon>Viridiplantae</taxon>
        <taxon>Streptophyta</taxon>
        <taxon>Embryophyta</taxon>
        <taxon>Tracheophyta</taxon>
        <taxon>Spermatophyta</taxon>
        <taxon>Magnoliopsida</taxon>
        <taxon>eudicotyledons</taxon>
        <taxon>Gunneridae</taxon>
        <taxon>Pentapetalae</taxon>
        <taxon>rosids</taxon>
        <taxon>fabids</taxon>
        <taxon>Fabales</taxon>
        <taxon>Fabaceae</taxon>
        <taxon>Papilionoideae</taxon>
        <taxon>50 kb inversion clade</taxon>
        <taxon>NPAAA clade</taxon>
        <taxon>indigoferoid/millettioid clade</taxon>
        <taxon>Phaseoleae</taxon>
        <taxon>Vigna</taxon>
    </lineage>
</organism>
<dbReference type="STRING" id="3916.A0A1S3TLT2"/>
<comment type="similarity">
    <text evidence="2">Belongs to the plant LTP family.</text>
</comment>
<dbReference type="RefSeq" id="XP_014494716.2">
    <property type="nucleotide sequence ID" value="XM_014639230.2"/>
</dbReference>
<dbReference type="AlphaFoldDB" id="A0A1S3TLT2"/>
<dbReference type="Proteomes" id="UP000087766">
    <property type="component" value="Chromosome 1"/>
</dbReference>
<dbReference type="SUPFAM" id="SSF47699">
    <property type="entry name" value="Bifunctional inhibitor/lipid-transfer protein/seed storage 2S albumin"/>
    <property type="match status" value="1"/>
</dbReference>
<name>A0A1S3TLT2_VIGRR</name>